<reference evidence="3" key="1">
    <citation type="submission" date="2022-12" db="EMBL/GenBank/DDBJ databases">
        <title>Genome sequence of HCMS5-2.</title>
        <authorList>
            <person name="Woo H."/>
        </authorList>
    </citation>
    <scope>NUCLEOTIDE SEQUENCE</scope>
    <source>
        <strain evidence="3">HCMS5-2</strain>
    </source>
</reference>
<comment type="caution">
    <text evidence="3">The sequence shown here is derived from an EMBL/GenBank/DDBJ whole genome shotgun (WGS) entry which is preliminary data.</text>
</comment>
<evidence type="ECO:0000256" key="1">
    <source>
        <dbReference type="SAM" id="SignalP"/>
    </source>
</evidence>
<gene>
    <name evidence="3" type="ORF">O0955_16405</name>
</gene>
<dbReference type="SMART" id="SM01065">
    <property type="entry name" value="CBM_2"/>
    <property type="match status" value="1"/>
</dbReference>
<dbReference type="InterPro" id="IPR002044">
    <property type="entry name" value="CBM20"/>
</dbReference>
<dbReference type="InterPro" id="IPR050583">
    <property type="entry name" value="Mycobacterial_A85_antigen"/>
</dbReference>
<dbReference type="InterPro" id="IPR029058">
    <property type="entry name" value="AB_hydrolase_fold"/>
</dbReference>
<keyword evidence="4" id="KW-1185">Reference proteome</keyword>
<dbReference type="InterPro" id="IPR054409">
    <property type="entry name" value="X25_BaPul-like"/>
</dbReference>
<dbReference type="Proteomes" id="UP001144347">
    <property type="component" value="Unassembled WGS sequence"/>
</dbReference>
<dbReference type="PANTHER" id="PTHR48098:SF6">
    <property type="entry name" value="FERRI-BACILLIBACTIN ESTERASE BESA"/>
    <property type="match status" value="1"/>
</dbReference>
<dbReference type="RefSeq" id="WP_269428643.1">
    <property type="nucleotide sequence ID" value="NZ_JAPWGM010000006.1"/>
</dbReference>
<keyword evidence="3" id="KW-0378">Hydrolase</keyword>
<dbReference type="CDD" id="cd02859">
    <property type="entry name" value="E_set_AMPKbeta_like_N"/>
    <property type="match status" value="1"/>
</dbReference>
<dbReference type="Gene3D" id="2.60.40.10">
    <property type="entry name" value="Immunoglobulins"/>
    <property type="match status" value="1"/>
</dbReference>
<feature type="signal peptide" evidence="1">
    <location>
        <begin position="1"/>
        <end position="19"/>
    </location>
</feature>
<dbReference type="InterPro" id="IPR000801">
    <property type="entry name" value="Esterase-like"/>
</dbReference>
<evidence type="ECO:0000313" key="4">
    <source>
        <dbReference type="Proteomes" id="UP001144347"/>
    </source>
</evidence>
<accession>A0ABT4LCG0</accession>
<dbReference type="SUPFAM" id="SSF49452">
    <property type="entry name" value="Starch-binding domain-like"/>
    <property type="match status" value="1"/>
</dbReference>
<dbReference type="PANTHER" id="PTHR48098">
    <property type="entry name" value="ENTEROCHELIN ESTERASE-RELATED"/>
    <property type="match status" value="1"/>
</dbReference>
<dbReference type="GO" id="GO:0016787">
    <property type="term" value="F:hydrolase activity"/>
    <property type="evidence" value="ECO:0007669"/>
    <property type="project" value="UniProtKB-KW"/>
</dbReference>
<sequence length="377" mass="43340">MLKLIFKAILLSLIPFALTAQVKVYVTVHISKRTVDSLFIAGNFNDWNPKNKAFNLEQKDSLTYFIELNLPKGNHEFKITRGNWDKVESQIDGKPIANRGLNLHVDTVMDLRIADWADNFKQVKEEYRFGDHIQVVDSAFYMPQLNKYRKIWVYLPKSYKNSKKKYPVIYMQDGQNLFHSNPARNNEWAVDSVMDSLISTGAKEMIVIGIDHGGNDRLKEYNPYDSQYGKGEGKAYAAFLVETLKPFIDQKYRTLKDAKNTSIAGSSMGALISMYAIAEYPKVFGSAGIFSPAFWLAPKIYTDLTERLPGLKNKRIFFVAGDKEGSSMILDMKKVFTILNPDGFNKNVVFTAREDGKHSEWFWHREFVPFYRFIATH</sequence>
<dbReference type="SUPFAM" id="SSF53474">
    <property type="entry name" value="alpha/beta-Hydrolases"/>
    <property type="match status" value="1"/>
</dbReference>
<keyword evidence="1" id="KW-0732">Signal</keyword>
<dbReference type="EMBL" id="JAPWGM010000006">
    <property type="protein sequence ID" value="MCZ4245592.1"/>
    <property type="molecule type" value="Genomic_DNA"/>
</dbReference>
<organism evidence="3 4">
    <name type="scientific">Pedobacter punctiformis</name>
    <dbReference type="NCBI Taxonomy" id="3004097"/>
    <lineage>
        <taxon>Bacteria</taxon>
        <taxon>Pseudomonadati</taxon>
        <taxon>Bacteroidota</taxon>
        <taxon>Sphingobacteriia</taxon>
        <taxon>Sphingobacteriales</taxon>
        <taxon>Sphingobacteriaceae</taxon>
        <taxon>Pedobacter</taxon>
    </lineage>
</organism>
<protein>
    <submittedName>
        <fullName evidence="3">Alpha/beta hydrolase-fold protein</fullName>
    </submittedName>
</protein>
<name>A0ABT4LCG0_9SPHI</name>
<dbReference type="InterPro" id="IPR013784">
    <property type="entry name" value="Carb-bd-like_fold"/>
</dbReference>
<proteinExistence type="predicted"/>
<evidence type="ECO:0000259" key="2">
    <source>
        <dbReference type="SMART" id="SM01065"/>
    </source>
</evidence>
<feature type="domain" description="CBM20" evidence="2">
    <location>
        <begin position="21"/>
        <end position="113"/>
    </location>
</feature>
<dbReference type="Pfam" id="PF00756">
    <property type="entry name" value="Esterase"/>
    <property type="match status" value="1"/>
</dbReference>
<dbReference type="Gene3D" id="3.40.50.1820">
    <property type="entry name" value="alpha/beta hydrolase"/>
    <property type="match status" value="1"/>
</dbReference>
<feature type="chain" id="PRO_5047372761" evidence="1">
    <location>
        <begin position="20"/>
        <end position="377"/>
    </location>
</feature>
<evidence type="ECO:0000313" key="3">
    <source>
        <dbReference type="EMBL" id="MCZ4245592.1"/>
    </source>
</evidence>
<dbReference type="InterPro" id="IPR013783">
    <property type="entry name" value="Ig-like_fold"/>
</dbReference>
<dbReference type="Pfam" id="PF22058">
    <property type="entry name" value="X25_BaPul_like"/>
    <property type="match status" value="1"/>
</dbReference>